<comment type="caution">
    <text evidence="2">The sequence shown here is derived from an EMBL/GenBank/DDBJ whole genome shotgun (WGS) entry which is preliminary data.</text>
</comment>
<name>A0A8E0RS97_9TREM</name>
<protein>
    <submittedName>
        <fullName evidence="2">Uncharacterized protein</fullName>
    </submittedName>
</protein>
<feature type="region of interest" description="Disordered" evidence="1">
    <location>
        <begin position="1"/>
        <end position="22"/>
    </location>
</feature>
<keyword evidence="3" id="KW-1185">Reference proteome</keyword>
<accession>A0A8E0RS97</accession>
<dbReference type="Proteomes" id="UP000728185">
    <property type="component" value="Unassembled WGS sequence"/>
</dbReference>
<organism evidence="2 3">
    <name type="scientific">Fasciolopsis buskii</name>
    <dbReference type="NCBI Taxonomy" id="27845"/>
    <lineage>
        <taxon>Eukaryota</taxon>
        <taxon>Metazoa</taxon>
        <taxon>Spiralia</taxon>
        <taxon>Lophotrochozoa</taxon>
        <taxon>Platyhelminthes</taxon>
        <taxon>Trematoda</taxon>
        <taxon>Digenea</taxon>
        <taxon>Plagiorchiida</taxon>
        <taxon>Echinostomata</taxon>
        <taxon>Echinostomatoidea</taxon>
        <taxon>Fasciolidae</taxon>
        <taxon>Fasciolopsis</taxon>
    </lineage>
</organism>
<feature type="compositionally biased region" description="Polar residues" evidence="1">
    <location>
        <begin position="8"/>
        <end position="18"/>
    </location>
</feature>
<dbReference type="OrthoDB" id="75754at2759"/>
<dbReference type="EMBL" id="LUCM01009577">
    <property type="protein sequence ID" value="KAA0186774.1"/>
    <property type="molecule type" value="Genomic_DNA"/>
</dbReference>
<dbReference type="Gene3D" id="1.20.5.110">
    <property type="match status" value="1"/>
</dbReference>
<sequence>EIKRRLITETQTSESSTGDLIHFSDQGTPESGLLFHSNHPQTQTHVEKGDAQELGIALQQEDQMQALEVALTLFLIILELRQLLARCVSFQEDIVNVNIIFEQLMGLVYDQRAAVESIEDNIETAYLNQEAGTSTLIKAATSRVSIHCNSKHIIPSYMVNIDHLDF</sequence>
<feature type="non-terminal residue" evidence="2">
    <location>
        <position position="1"/>
    </location>
</feature>
<reference evidence="2" key="1">
    <citation type="submission" date="2019-05" db="EMBL/GenBank/DDBJ databases">
        <title>Annotation for the trematode Fasciolopsis buski.</title>
        <authorList>
            <person name="Choi Y.-J."/>
        </authorList>
    </citation>
    <scope>NUCLEOTIDE SEQUENCE</scope>
    <source>
        <strain evidence="2">HT</strain>
        <tissue evidence="2">Whole worm</tissue>
    </source>
</reference>
<evidence type="ECO:0000313" key="3">
    <source>
        <dbReference type="Proteomes" id="UP000728185"/>
    </source>
</evidence>
<dbReference type="AlphaFoldDB" id="A0A8E0RS97"/>
<evidence type="ECO:0000313" key="2">
    <source>
        <dbReference type="EMBL" id="KAA0186774.1"/>
    </source>
</evidence>
<dbReference type="SUPFAM" id="SSF58038">
    <property type="entry name" value="SNARE fusion complex"/>
    <property type="match status" value="1"/>
</dbReference>
<gene>
    <name evidence="2" type="ORF">FBUS_10403</name>
</gene>
<evidence type="ECO:0000256" key="1">
    <source>
        <dbReference type="SAM" id="MobiDB-lite"/>
    </source>
</evidence>
<proteinExistence type="predicted"/>